<name>A0A5M3MV25_CONPW</name>
<accession>A0A5M3MV25</accession>
<sequence length="163" mass="17747">MPAPHAHINDYVAIDVRPHDAATVFGTVSVAKGIRVQVVAYTIILDGTVKQNAAFDMPATDDGGVFALTCTDKDLDKPLGSVWTPKVMDVPTRVIFLYTYSRDKGKTWTPISPLDETKFVQYPADGTQKPSDVIVNLTPANEKDTDSDYRNVAMTTVSMPLSA</sequence>
<dbReference type="EMBL" id="JH711576">
    <property type="protein sequence ID" value="EIW82594.1"/>
    <property type="molecule type" value="Genomic_DNA"/>
</dbReference>
<evidence type="ECO:0000313" key="1">
    <source>
        <dbReference type="EMBL" id="EIW82594.1"/>
    </source>
</evidence>
<organism evidence="1 2">
    <name type="scientific">Coniophora puteana (strain RWD-64-598)</name>
    <name type="common">Brown rot fungus</name>
    <dbReference type="NCBI Taxonomy" id="741705"/>
    <lineage>
        <taxon>Eukaryota</taxon>
        <taxon>Fungi</taxon>
        <taxon>Dikarya</taxon>
        <taxon>Basidiomycota</taxon>
        <taxon>Agaricomycotina</taxon>
        <taxon>Agaricomycetes</taxon>
        <taxon>Agaricomycetidae</taxon>
        <taxon>Boletales</taxon>
        <taxon>Coniophorineae</taxon>
        <taxon>Coniophoraceae</taxon>
        <taxon>Coniophora</taxon>
    </lineage>
</organism>
<dbReference type="AlphaFoldDB" id="A0A5M3MV25"/>
<dbReference type="Proteomes" id="UP000053558">
    <property type="component" value="Unassembled WGS sequence"/>
</dbReference>
<reference evidence="2" key="1">
    <citation type="journal article" date="2012" name="Science">
        <title>The Paleozoic origin of enzymatic lignin decomposition reconstructed from 31 fungal genomes.</title>
        <authorList>
            <person name="Floudas D."/>
            <person name="Binder M."/>
            <person name="Riley R."/>
            <person name="Barry K."/>
            <person name="Blanchette R.A."/>
            <person name="Henrissat B."/>
            <person name="Martinez A.T."/>
            <person name="Otillar R."/>
            <person name="Spatafora J.W."/>
            <person name="Yadav J.S."/>
            <person name="Aerts A."/>
            <person name="Benoit I."/>
            <person name="Boyd A."/>
            <person name="Carlson A."/>
            <person name="Copeland A."/>
            <person name="Coutinho P.M."/>
            <person name="de Vries R.P."/>
            <person name="Ferreira P."/>
            <person name="Findley K."/>
            <person name="Foster B."/>
            <person name="Gaskell J."/>
            <person name="Glotzer D."/>
            <person name="Gorecki P."/>
            <person name="Heitman J."/>
            <person name="Hesse C."/>
            <person name="Hori C."/>
            <person name="Igarashi K."/>
            <person name="Jurgens J.A."/>
            <person name="Kallen N."/>
            <person name="Kersten P."/>
            <person name="Kohler A."/>
            <person name="Kuees U."/>
            <person name="Kumar T.K.A."/>
            <person name="Kuo A."/>
            <person name="LaButti K."/>
            <person name="Larrondo L.F."/>
            <person name="Lindquist E."/>
            <person name="Ling A."/>
            <person name="Lombard V."/>
            <person name="Lucas S."/>
            <person name="Lundell T."/>
            <person name="Martin R."/>
            <person name="McLaughlin D.J."/>
            <person name="Morgenstern I."/>
            <person name="Morin E."/>
            <person name="Murat C."/>
            <person name="Nagy L.G."/>
            <person name="Nolan M."/>
            <person name="Ohm R.A."/>
            <person name="Patyshakuliyeva A."/>
            <person name="Rokas A."/>
            <person name="Ruiz-Duenas F.J."/>
            <person name="Sabat G."/>
            <person name="Salamov A."/>
            <person name="Samejima M."/>
            <person name="Schmutz J."/>
            <person name="Slot J.C."/>
            <person name="St John F."/>
            <person name="Stenlid J."/>
            <person name="Sun H."/>
            <person name="Sun S."/>
            <person name="Syed K."/>
            <person name="Tsang A."/>
            <person name="Wiebenga A."/>
            <person name="Young D."/>
            <person name="Pisabarro A."/>
            <person name="Eastwood D.C."/>
            <person name="Martin F."/>
            <person name="Cullen D."/>
            <person name="Grigoriev I.V."/>
            <person name="Hibbett D.S."/>
        </authorList>
    </citation>
    <scope>NUCLEOTIDE SEQUENCE [LARGE SCALE GENOMIC DNA]</scope>
    <source>
        <strain evidence="2">RWD-64-598 SS2</strain>
    </source>
</reference>
<protein>
    <submittedName>
        <fullName evidence="1">Uncharacterized protein</fullName>
    </submittedName>
</protein>
<gene>
    <name evidence="1" type="ORF">CONPUDRAFT_163723</name>
</gene>
<comment type="caution">
    <text evidence="1">The sequence shown here is derived from an EMBL/GenBank/DDBJ whole genome shotgun (WGS) entry which is preliminary data.</text>
</comment>
<dbReference type="GeneID" id="19204973"/>
<keyword evidence="2" id="KW-1185">Reference proteome</keyword>
<evidence type="ECO:0000313" key="2">
    <source>
        <dbReference type="Proteomes" id="UP000053558"/>
    </source>
</evidence>
<dbReference type="RefSeq" id="XP_007766618.1">
    <property type="nucleotide sequence ID" value="XM_007768428.1"/>
</dbReference>
<proteinExistence type="predicted"/>
<dbReference type="KEGG" id="cput:CONPUDRAFT_163723"/>